<dbReference type="Proteomes" id="UP000479293">
    <property type="component" value="Unassembled WGS sequence"/>
</dbReference>
<name>A0A7C9FPA0_9BACT</name>
<proteinExistence type="predicted"/>
<gene>
    <name evidence="1" type="ORF">GBK04_12900</name>
</gene>
<comment type="caution">
    <text evidence="1">The sequence shown here is derived from an EMBL/GenBank/DDBJ whole genome shotgun (WGS) entry which is preliminary data.</text>
</comment>
<accession>A0A7C9FPA0</accession>
<evidence type="ECO:0000313" key="1">
    <source>
        <dbReference type="EMBL" id="MPR34231.1"/>
    </source>
</evidence>
<reference evidence="1 2" key="1">
    <citation type="submission" date="2019-10" db="EMBL/GenBank/DDBJ databases">
        <title>Draft Genome Sequence of Cytophagaceae sp. SJW1-29.</title>
        <authorList>
            <person name="Choi A."/>
        </authorList>
    </citation>
    <scope>NUCLEOTIDE SEQUENCE [LARGE SCALE GENOMIC DNA]</scope>
    <source>
        <strain evidence="1 2">SJW1-29</strain>
    </source>
</reference>
<dbReference type="AlphaFoldDB" id="A0A7C9FPA0"/>
<protein>
    <submittedName>
        <fullName evidence="1">Uncharacterized protein</fullName>
    </submittedName>
</protein>
<evidence type="ECO:0000313" key="2">
    <source>
        <dbReference type="Proteomes" id="UP000479293"/>
    </source>
</evidence>
<sequence length="60" mass="6691">MNAASSEERAAINQELKDLYASLSEEDKVDFNAQLQKFLATEVGRLKSDYEAIRGLDSPN</sequence>
<organism evidence="1 2">
    <name type="scientific">Salmonirosea aquatica</name>
    <dbReference type="NCBI Taxonomy" id="2654236"/>
    <lineage>
        <taxon>Bacteria</taxon>
        <taxon>Pseudomonadati</taxon>
        <taxon>Bacteroidota</taxon>
        <taxon>Cytophagia</taxon>
        <taxon>Cytophagales</taxon>
        <taxon>Spirosomataceae</taxon>
        <taxon>Salmonirosea</taxon>
    </lineage>
</organism>
<dbReference type="EMBL" id="WHLY01000002">
    <property type="protein sequence ID" value="MPR34231.1"/>
    <property type="molecule type" value="Genomic_DNA"/>
</dbReference>
<keyword evidence="2" id="KW-1185">Reference proteome</keyword>